<keyword evidence="2" id="KW-1185">Reference proteome</keyword>
<proteinExistence type="predicted"/>
<protein>
    <submittedName>
        <fullName evidence="1">Uncharacterized protein</fullName>
    </submittedName>
</protein>
<dbReference type="STRING" id="485917.Phep_1082"/>
<organism evidence="1 2">
    <name type="scientific">Pedobacter heparinus (strain ATCC 13125 / DSM 2366 / CIP 104194 / JCM 7457 / NBRC 12017 / NCIMB 9290 / NRRL B-14731 / HIM 762-3)</name>
    <dbReference type="NCBI Taxonomy" id="485917"/>
    <lineage>
        <taxon>Bacteria</taxon>
        <taxon>Pseudomonadati</taxon>
        <taxon>Bacteroidota</taxon>
        <taxon>Sphingobacteriia</taxon>
        <taxon>Sphingobacteriales</taxon>
        <taxon>Sphingobacteriaceae</taxon>
        <taxon>Pedobacter</taxon>
    </lineage>
</organism>
<dbReference type="AlphaFoldDB" id="C6Y3M1"/>
<gene>
    <name evidence="1" type="ordered locus">Phep_1082</name>
</gene>
<evidence type="ECO:0000313" key="1">
    <source>
        <dbReference type="EMBL" id="ACU03300.1"/>
    </source>
</evidence>
<dbReference type="EMBL" id="CP001681">
    <property type="protein sequence ID" value="ACU03300.1"/>
    <property type="molecule type" value="Genomic_DNA"/>
</dbReference>
<dbReference type="KEGG" id="phe:Phep_1082"/>
<sequence>MVVEQNFDKTTREFIALPYSGLGATGNPVVLTLNKQLWKTLLKANSVSGLFI</sequence>
<reference evidence="1 2" key="1">
    <citation type="journal article" date="2009" name="Stand. Genomic Sci.">
        <title>Complete genome sequence of Pedobacter heparinus type strain (HIM 762-3).</title>
        <authorList>
            <person name="Han C."/>
            <person name="Spring S."/>
            <person name="Lapidus A."/>
            <person name="Del Rio T.G."/>
            <person name="Tice H."/>
            <person name="Copeland A."/>
            <person name="Cheng J.F."/>
            <person name="Lucas S."/>
            <person name="Chen F."/>
            <person name="Nolan M."/>
            <person name="Bruce D."/>
            <person name="Goodwin L."/>
            <person name="Pitluck S."/>
            <person name="Ivanova N."/>
            <person name="Mavromatis K."/>
            <person name="Mikhailova N."/>
            <person name="Pati A."/>
            <person name="Chen A."/>
            <person name="Palaniappan K."/>
            <person name="Land M."/>
            <person name="Hauser L."/>
            <person name="Chang Y.J."/>
            <person name="Jeffries C.C."/>
            <person name="Saunders E."/>
            <person name="Chertkov O."/>
            <person name="Brettin T."/>
            <person name="Goker M."/>
            <person name="Rohde M."/>
            <person name="Bristow J."/>
            <person name="Eisen J.A."/>
            <person name="Markowitz V."/>
            <person name="Hugenholtz P."/>
            <person name="Kyrpides N.C."/>
            <person name="Klenk H.P."/>
            <person name="Detter J.C."/>
        </authorList>
    </citation>
    <scope>NUCLEOTIDE SEQUENCE [LARGE SCALE GENOMIC DNA]</scope>
    <source>
        <strain evidence="2">ATCC 13125 / DSM 2366 / CIP 104194 / JCM 7457 / NBRC 12017 / NCIMB 9290 / NRRL B-14731 / HIM 762-3</strain>
    </source>
</reference>
<dbReference type="Proteomes" id="UP000000852">
    <property type="component" value="Chromosome"/>
</dbReference>
<dbReference type="HOGENOM" id="CLU_3082922_0_0_10"/>
<accession>C6Y3M1</accession>
<evidence type="ECO:0000313" key="2">
    <source>
        <dbReference type="Proteomes" id="UP000000852"/>
    </source>
</evidence>
<name>C6Y3M1_PEDHD</name>